<dbReference type="OrthoDB" id="2260257at2759"/>
<organism evidence="3 4">
    <name type="scientific">Hyaloscypha variabilis (strain UAMH 11265 / GT02V1 / F)</name>
    <name type="common">Meliniomyces variabilis</name>
    <dbReference type="NCBI Taxonomy" id="1149755"/>
    <lineage>
        <taxon>Eukaryota</taxon>
        <taxon>Fungi</taxon>
        <taxon>Dikarya</taxon>
        <taxon>Ascomycota</taxon>
        <taxon>Pezizomycotina</taxon>
        <taxon>Leotiomycetes</taxon>
        <taxon>Helotiales</taxon>
        <taxon>Hyaloscyphaceae</taxon>
        <taxon>Hyaloscypha</taxon>
        <taxon>Hyaloscypha variabilis</taxon>
    </lineage>
</organism>
<feature type="chain" id="PRO_5014453537" evidence="2">
    <location>
        <begin position="21"/>
        <end position="400"/>
    </location>
</feature>
<evidence type="ECO:0000313" key="4">
    <source>
        <dbReference type="Proteomes" id="UP000235786"/>
    </source>
</evidence>
<accession>A0A2J6QYM1</accession>
<feature type="region of interest" description="Disordered" evidence="1">
    <location>
        <begin position="352"/>
        <end position="379"/>
    </location>
</feature>
<proteinExistence type="predicted"/>
<feature type="signal peptide" evidence="2">
    <location>
        <begin position="1"/>
        <end position="20"/>
    </location>
</feature>
<evidence type="ECO:0000313" key="3">
    <source>
        <dbReference type="EMBL" id="PMD31368.1"/>
    </source>
</evidence>
<dbReference type="AlphaFoldDB" id="A0A2J6QYM1"/>
<gene>
    <name evidence="3" type="ORF">L207DRAFT_472785</name>
</gene>
<dbReference type="Proteomes" id="UP000235786">
    <property type="component" value="Unassembled WGS sequence"/>
</dbReference>
<evidence type="ECO:0000256" key="2">
    <source>
        <dbReference type="SAM" id="SignalP"/>
    </source>
</evidence>
<keyword evidence="4" id="KW-1185">Reference proteome</keyword>
<reference evidence="3 4" key="1">
    <citation type="submission" date="2016-04" db="EMBL/GenBank/DDBJ databases">
        <title>A degradative enzymes factory behind the ericoid mycorrhizal symbiosis.</title>
        <authorList>
            <consortium name="DOE Joint Genome Institute"/>
            <person name="Martino E."/>
            <person name="Morin E."/>
            <person name="Grelet G."/>
            <person name="Kuo A."/>
            <person name="Kohler A."/>
            <person name="Daghino S."/>
            <person name="Barry K."/>
            <person name="Choi C."/>
            <person name="Cichocki N."/>
            <person name="Clum A."/>
            <person name="Copeland A."/>
            <person name="Hainaut M."/>
            <person name="Haridas S."/>
            <person name="Labutti K."/>
            <person name="Lindquist E."/>
            <person name="Lipzen A."/>
            <person name="Khouja H.-R."/>
            <person name="Murat C."/>
            <person name="Ohm R."/>
            <person name="Olson A."/>
            <person name="Spatafora J."/>
            <person name="Veneault-Fourrey C."/>
            <person name="Henrissat B."/>
            <person name="Grigoriev I."/>
            <person name="Martin F."/>
            <person name="Perotto S."/>
        </authorList>
    </citation>
    <scope>NUCLEOTIDE SEQUENCE [LARGE SCALE GENOMIC DNA]</scope>
    <source>
        <strain evidence="3 4">F</strain>
    </source>
</reference>
<protein>
    <submittedName>
        <fullName evidence="3">Uncharacterized protein</fullName>
    </submittedName>
</protein>
<evidence type="ECO:0000256" key="1">
    <source>
        <dbReference type="SAM" id="MobiDB-lite"/>
    </source>
</evidence>
<keyword evidence="2" id="KW-0732">Signal</keyword>
<dbReference type="EMBL" id="KZ613963">
    <property type="protein sequence ID" value="PMD31368.1"/>
    <property type="molecule type" value="Genomic_DNA"/>
</dbReference>
<sequence>MFARAAWPFLALSCVSAAAAQSLLYQLTMSVSNPAPVPGQPFTITWTGGEANEAVYIVLNNYFPDLPNQDIIYGGTDILSNAPNNGSWTYNVPLNIEAGRHSFSIGYNPVMLSDTSGIFTILPSQTSYVPPGSTSTPTGAAAWTYNGCGLVPFPDYTYTGYQPPCTTTVNGKVETLYPIVPASDSSIFYPNLINATPAPTTISPSTITTVSNSRNTAFATGPLAQALQCRYAITPTVTRITSASVTTLFSLVGCSTLAAAPSTSNTDGVCHTSGYTTFSVSGTSSVCCPNGWATTPLNTDLYCFTEASVGVKRQASTETLGMGISSTLVELQGLVFTSAGVVTQEAAVQTGSATTGGGGTVTGAVSSESETKKSEGVSLKGQGRGTLGMVGLVALCNLFL</sequence>
<name>A0A2J6QYM1_HYAVF</name>